<gene>
    <name evidence="4" type="ORF">VKT23_005662</name>
    <name evidence="3" type="ORF">VKT23_007065</name>
</gene>
<feature type="compositionally biased region" description="Basic and acidic residues" evidence="1">
    <location>
        <begin position="824"/>
        <end position="843"/>
    </location>
</feature>
<feature type="region of interest" description="Disordered" evidence="1">
    <location>
        <begin position="573"/>
        <end position="634"/>
    </location>
</feature>
<feature type="transmembrane region" description="Helical" evidence="2">
    <location>
        <begin position="59"/>
        <end position="77"/>
    </location>
</feature>
<keyword evidence="2" id="KW-1133">Transmembrane helix</keyword>
<dbReference type="Proteomes" id="UP001498398">
    <property type="component" value="Unassembled WGS sequence"/>
</dbReference>
<feature type="transmembrane region" description="Helical" evidence="2">
    <location>
        <begin position="34"/>
        <end position="52"/>
    </location>
</feature>
<evidence type="ECO:0000313" key="3">
    <source>
        <dbReference type="EMBL" id="KAK7463725.1"/>
    </source>
</evidence>
<feature type="region of interest" description="Disordered" evidence="1">
    <location>
        <begin position="789"/>
        <end position="858"/>
    </location>
</feature>
<keyword evidence="5" id="KW-1185">Reference proteome</keyword>
<protein>
    <submittedName>
        <fullName evidence="3">Uncharacterized protein</fullName>
    </submittedName>
</protein>
<feature type="transmembrane region" description="Helical" evidence="2">
    <location>
        <begin position="229"/>
        <end position="249"/>
    </location>
</feature>
<feature type="compositionally biased region" description="Low complexity" evidence="1">
    <location>
        <begin position="593"/>
        <end position="613"/>
    </location>
</feature>
<feature type="region of interest" description="Disordered" evidence="1">
    <location>
        <begin position="650"/>
        <end position="680"/>
    </location>
</feature>
<name>A0ABR1JMN2_9AGAR</name>
<feature type="compositionally biased region" description="Polar residues" evidence="1">
    <location>
        <begin position="577"/>
        <end position="586"/>
    </location>
</feature>
<feature type="transmembrane region" description="Helical" evidence="2">
    <location>
        <begin position="261"/>
        <end position="280"/>
    </location>
</feature>
<proteinExistence type="predicted"/>
<evidence type="ECO:0000313" key="5">
    <source>
        <dbReference type="Proteomes" id="UP001498398"/>
    </source>
</evidence>
<reference evidence="3 5" key="1">
    <citation type="submission" date="2024-01" db="EMBL/GenBank/DDBJ databases">
        <title>A draft genome for the cacao thread blight pathogen Marasmiellus scandens.</title>
        <authorList>
            <person name="Baruah I.K."/>
            <person name="Leung J."/>
            <person name="Bukari Y."/>
            <person name="Amoako-Attah I."/>
            <person name="Meinhardt L.W."/>
            <person name="Bailey B.A."/>
            <person name="Cohen S.P."/>
        </authorList>
    </citation>
    <scope>NUCLEOTIDE SEQUENCE [LARGE SCALE GENOMIC DNA]</scope>
    <source>
        <strain evidence="3 5">GH-19</strain>
    </source>
</reference>
<feature type="region of interest" description="Disordered" evidence="1">
    <location>
        <begin position="285"/>
        <end position="310"/>
    </location>
</feature>
<keyword evidence="2" id="KW-0812">Transmembrane</keyword>
<feature type="transmembrane region" description="Helical" evidence="2">
    <location>
        <begin position="165"/>
        <end position="187"/>
    </location>
</feature>
<dbReference type="EMBL" id="JBANRG010000009">
    <property type="protein sequence ID" value="KAK7463725.1"/>
    <property type="molecule type" value="Genomic_DNA"/>
</dbReference>
<sequence length="858" mass="93833">MSNPSISTFKLVSFTSDGPKLSDDAAIEQLLSDIPNFSVGIMAFGVSTFWLFMKKRISLLATLIYLAALLAFIAGIFDLTQLLARGPTNVDKGTGIDTSITVLMNTREVFLSLARGAIFLFFWSFIAEKPRGEPPPNPILDNNRFTPREDTHSASWKRWGILGWILQRGLFLASLSVPILQIIWRIIDSDVIYMVESTIEIIVTGLFLLKVFLNIFLSPLTPWWKPFKFYFVPVAALLLNLALAIGNLVSIRFTDTTLGRFLQAVEFYVLILFIMIDAFYKVPNRPPRSRRSKGTSSFINQKPRDFSLPPPVLMGGGDTKEPSGPYFTANVDAPMTRSSVISRLSSWMIPRRNSVIPSTDYIRSSLGEGGDKEKLDPNAVYEVQRTSVRPSVSVVIPPQAQPERIESQEAASNVPLATAISRPVSMRMSASEPILTNVATPKPSLSVATDVPPSPPPEIEIVRESRPSTGFSFSYYGMERGSRRSLVNPPYMEAASRQDTPSPIYGLNGIINPRDHRDSGISLRNRGSGNSFDELLRQQTELDKSIAALRLFSPQSDTTTFRDSAREPEILLPPEAEQQTVPHTPQTPRPLVSSSLSSERIRSTTTRSSQRPDSASEFSLSIFPEPPAESSLTPTRASFLALRSKRSSFLPRREGVPSLDPSLVPSLPTSPNRVGARTDRFGSAGTQYDVTSFIGDLTSPGTALRPGSAFNNAGLSDVESEDEGSFVQQSARPVVLESAVPVMSAVGSAEETDSAELPATASSGAISPTREYPVLKPFLLGNVTSYPTVSSPLASQSRVTGPRRPARGRLALPGNPRPAISAPRPRESVETVDSERYRYENPRKPPALNLSTGNATPS</sequence>
<comment type="caution">
    <text evidence="3">The sequence shown here is derived from an EMBL/GenBank/DDBJ whole genome shotgun (WGS) entry which is preliminary data.</text>
</comment>
<feature type="region of interest" description="Disordered" evidence="1">
    <location>
        <begin position="747"/>
        <end position="767"/>
    </location>
</feature>
<dbReference type="EMBL" id="JBANRG010000006">
    <property type="protein sequence ID" value="KAK7465690.1"/>
    <property type="molecule type" value="Genomic_DNA"/>
</dbReference>
<evidence type="ECO:0000313" key="4">
    <source>
        <dbReference type="EMBL" id="KAK7465690.1"/>
    </source>
</evidence>
<feature type="compositionally biased region" description="Low complexity" evidence="1">
    <location>
        <begin position="657"/>
        <end position="671"/>
    </location>
</feature>
<organism evidence="3 5">
    <name type="scientific">Marasmiellus scandens</name>
    <dbReference type="NCBI Taxonomy" id="2682957"/>
    <lineage>
        <taxon>Eukaryota</taxon>
        <taxon>Fungi</taxon>
        <taxon>Dikarya</taxon>
        <taxon>Basidiomycota</taxon>
        <taxon>Agaricomycotina</taxon>
        <taxon>Agaricomycetes</taxon>
        <taxon>Agaricomycetidae</taxon>
        <taxon>Agaricales</taxon>
        <taxon>Marasmiineae</taxon>
        <taxon>Omphalotaceae</taxon>
        <taxon>Marasmiellus</taxon>
    </lineage>
</organism>
<accession>A0ABR1JMN2</accession>
<feature type="transmembrane region" description="Helical" evidence="2">
    <location>
        <begin position="199"/>
        <end position="217"/>
    </location>
</feature>
<feature type="compositionally biased region" description="Polar residues" evidence="1">
    <location>
        <begin position="849"/>
        <end position="858"/>
    </location>
</feature>
<evidence type="ECO:0000256" key="1">
    <source>
        <dbReference type="SAM" id="MobiDB-lite"/>
    </source>
</evidence>
<evidence type="ECO:0000256" key="2">
    <source>
        <dbReference type="SAM" id="Phobius"/>
    </source>
</evidence>
<feature type="compositionally biased region" description="Polar residues" evidence="1">
    <location>
        <begin position="789"/>
        <end position="799"/>
    </location>
</feature>
<keyword evidence="2" id="KW-0472">Membrane</keyword>